<dbReference type="AlphaFoldDB" id="A0A0K6S8R5"/>
<feature type="region of interest" description="Disordered" evidence="1">
    <location>
        <begin position="80"/>
        <end position="146"/>
    </location>
</feature>
<accession>A0A0K6S8R5</accession>
<dbReference type="VEuPathDB" id="CryptoDB:Cvel_25952"/>
<proteinExistence type="predicted"/>
<protein>
    <submittedName>
        <fullName evidence="2">Uncharacterized protein</fullName>
    </submittedName>
</protein>
<sequence length="962" mass="108800">MSRKKKEFTEAENKILEENGTTTFIRDNKMICLCHPCKDAGKKSFEIKLNNPFQLYEYYRTEEIEEKDKDGNVVKKTVVRGHVGGEPHMSALREQKNQKSQSRLTSFFAKQPKQKPPDPPKRPATDTEERSRLGPSDSQNPPEEAPLEQAPLFCHGISLLHYDNPSFSSITEYAQFADVFIRYVRKEDGVNDYQSRRMQAVFKATPTLHDRRCSSDAEERYNKRVPWDRVDDVVLRKEGDPSSFAWPMSKLCWQRASTTYKQTPYGKKSDTLKKIVKTEAVLAQGKYTHLETLSQVKDDLAKMNTGEPGLLEKQQQKAVLSALHKAEKDEVAWAKSAPGVRYYNEEEWTNLRARVDLFNDWNDKLEENRLLQFRSTDNFLINFLSLYEEGRLNNTPILDLMRAYCNRLLGWKNAPLGTQGSAFVHRLITAGGAPVQRDLKRYLVGFGVRWRQRDKKRLEPRLEESTGAGEAAAAADTEGPDLLFDISKAAMGRRLKMRLPAIRVRLQPLSELSQNPQKLKATLCIDASKLEEEVAFHSRYQKWIGGCHPLHALTPPPQNASDRKPEIRYYDPVENPLKKEEIAKYMTVALLVFHDGLWATLALGVKLHHGNLLRDEGAFRDDVIEVVETSEEIELLNVCFDGDPTQADFVAKSIAAHLRDPAGRSWPASSCTPHSNKCAHKAIIFGSRTLEFSRKYILDSGFLSRVKEMPVRTYRSKDLTSDYTVWEFCKPQSAKGVVALRSVPDTFKVGMALVMVAIRLSCVLALPNKLLKRGDSEFCRVAVEARWLSGGILDTIKGWAPATRHNIRCAMVGSTITLAKTATPERENNSPEEYTFGTFRSLSPSHEWTAAGNYFTRGAIITLHDVKEKGTHEGFWVVLSIYRRGVNGTSQYKQAKLVMVQGVVASPTTPEVVLHIFPVTVLQEGTERSISLDGEGERGFTRVTIAKGKLGVQAKKHFFSEI</sequence>
<evidence type="ECO:0000256" key="1">
    <source>
        <dbReference type="SAM" id="MobiDB-lite"/>
    </source>
</evidence>
<feature type="compositionally biased region" description="Basic and acidic residues" evidence="1">
    <location>
        <begin position="115"/>
        <end position="132"/>
    </location>
</feature>
<dbReference type="EMBL" id="CDMZ01002210">
    <property type="protein sequence ID" value="CUC09993.1"/>
    <property type="molecule type" value="Genomic_DNA"/>
</dbReference>
<reference evidence="2" key="1">
    <citation type="submission" date="2014-11" db="EMBL/GenBank/DDBJ databases">
        <title>Molecular phylogeny of cliff fern family Woodsiaceae with morphological implications.</title>
        <authorList>
            <person name="Shao Y.-Z."/>
            <person name="Wei R."/>
            <person name="Zhang X.-C."/>
        </authorList>
    </citation>
    <scope>NUCLEOTIDE SEQUENCE</scope>
</reference>
<evidence type="ECO:0000313" key="2">
    <source>
        <dbReference type="EMBL" id="CUC09993.1"/>
    </source>
</evidence>
<organism evidence="2">
    <name type="scientific">Chromera velia CCMP2878</name>
    <dbReference type="NCBI Taxonomy" id="1169474"/>
    <lineage>
        <taxon>Eukaryota</taxon>
        <taxon>Sar</taxon>
        <taxon>Alveolata</taxon>
        <taxon>Colpodellida</taxon>
        <taxon>Chromeraceae</taxon>
        <taxon>Chromera</taxon>
    </lineage>
</organism>
<name>A0A0K6S8R5_9ALVE</name>
<dbReference type="PhylomeDB" id="A0A0K6S8R5"/>
<gene>
    <name evidence="2" type="ORF">Cvel_25952.t1.CR2</name>
</gene>